<evidence type="ECO:0000313" key="6">
    <source>
        <dbReference type="Proteomes" id="UP000266861"/>
    </source>
</evidence>
<evidence type="ECO:0000313" key="5">
    <source>
        <dbReference type="EMBL" id="RHZ80021.1"/>
    </source>
</evidence>
<sequence length="729" mass="83197">MDTITLNCFVQRSDETFSIEIDRNKNINQLKEAIKEKKRAEFHSVDSEKFKIWKVQIRESSGGLDDLILHDGDQLREGTRKISSYFTDEPLCDHIHIIIKPPLPPFKFSLIRNMGLLSEGGIVEYLDEDCIHKATLREGCLYTKDGKYHSFAEFIRATRKLKPKEKVRPNDFHNLKINDMTYWEVREKLYKLYFDQDEEENEEIVDSTASEGKLEELPNTIETVPWNKDLENRLCQLYVRDDVVDIFWGRNILTGEKTWSVYVVTRNLSRREYAEEVTEGQVIHFIPEEKGFLNAEIPPQSAHDPLPTQNKVPQDLQKAFDEALNNELGPSFREANYNLVGMSTGYKRTKGKFTKKPAIILYVRQKGILRRGCGGLFPREICGYPVDVIEACVATPYGFGARYCQSYKGGVELGSSIGLIEPHRTTGTLSAFVYDKNSKQIGILSCEHVCRFSGSRSGTGAIIHQPSHEDLDELKTSYIDMESRGGKFIEIAKNMYTVIDEDRKNSALAYYERGMRTNFPSKVLQKDFGIDAAFFITNKNRKLCSNKFSVSPECFEKEKLPENTCLNGFYKYEDFDNIDEIEVFKVGRKTGLSCGKLVPINSAICVDLRDLDFTNESIEFAKTQGEIPPHTTITDKEYFVGYMKAPLFQNRQKCYPTVWFDRQLIFLFRAGDFEPGDSGASVVNQKGKALGILHASWMTGNSRYAIASPYFAVFEALDVEPVEISSSAN</sequence>
<dbReference type="Pfam" id="PF20147">
    <property type="entry name" value="Crinkler"/>
    <property type="match status" value="1"/>
</dbReference>
<dbReference type="InterPro" id="IPR045379">
    <property type="entry name" value="Crinkler_N"/>
</dbReference>
<reference evidence="5 6" key="1">
    <citation type="submission" date="2018-08" db="EMBL/GenBank/DDBJ databases">
        <title>Genome and evolution of the arbuscular mycorrhizal fungus Diversispora epigaea (formerly Glomus versiforme) and its bacterial endosymbionts.</title>
        <authorList>
            <person name="Sun X."/>
            <person name="Fei Z."/>
            <person name="Harrison M."/>
        </authorList>
    </citation>
    <scope>NUCLEOTIDE SEQUENCE [LARGE SCALE GENOMIC DNA]</scope>
    <source>
        <strain evidence="5 6">IT104</strain>
    </source>
</reference>
<dbReference type="STRING" id="1348612.A0A397IVN7"/>
<dbReference type="GO" id="GO:0005576">
    <property type="term" value="C:extracellular region"/>
    <property type="evidence" value="ECO:0007669"/>
    <property type="project" value="UniProtKB-SubCell"/>
</dbReference>
<dbReference type="GO" id="GO:0043657">
    <property type="term" value="C:host cell"/>
    <property type="evidence" value="ECO:0007669"/>
    <property type="project" value="UniProtKB-SubCell"/>
</dbReference>
<dbReference type="InterPro" id="IPR009003">
    <property type="entry name" value="Peptidase_S1_PA"/>
</dbReference>
<organism evidence="5 6">
    <name type="scientific">Diversispora epigaea</name>
    <dbReference type="NCBI Taxonomy" id="1348612"/>
    <lineage>
        <taxon>Eukaryota</taxon>
        <taxon>Fungi</taxon>
        <taxon>Fungi incertae sedis</taxon>
        <taxon>Mucoromycota</taxon>
        <taxon>Glomeromycotina</taxon>
        <taxon>Glomeromycetes</taxon>
        <taxon>Diversisporales</taxon>
        <taxon>Diversisporaceae</taxon>
        <taxon>Diversispora</taxon>
    </lineage>
</organism>
<dbReference type="SUPFAM" id="SSF50494">
    <property type="entry name" value="Trypsin-like serine proteases"/>
    <property type="match status" value="1"/>
</dbReference>
<feature type="domain" description="Crinkler effector protein N-terminal" evidence="4">
    <location>
        <begin position="4"/>
        <end position="100"/>
    </location>
</feature>
<comment type="subcellular location">
    <subcellularLocation>
        <location evidence="1">Host cell</location>
    </subcellularLocation>
    <subcellularLocation>
        <location evidence="2">Secreted</location>
    </subcellularLocation>
</comment>
<accession>A0A397IVN7</accession>
<evidence type="ECO:0000256" key="3">
    <source>
        <dbReference type="ARBA" id="ARBA00022525"/>
    </source>
</evidence>
<protein>
    <recommendedName>
        <fullName evidence="4">Crinkler effector protein N-terminal domain-containing protein</fullName>
    </recommendedName>
</protein>
<comment type="caution">
    <text evidence="5">The sequence shown here is derived from an EMBL/GenBank/DDBJ whole genome shotgun (WGS) entry which is preliminary data.</text>
</comment>
<evidence type="ECO:0000259" key="4">
    <source>
        <dbReference type="Pfam" id="PF20147"/>
    </source>
</evidence>
<dbReference type="OrthoDB" id="2351813at2759"/>
<keyword evidence="3" id="KW-0964">Secreted</keyword>
<dbReference type="EMBL" id="PQFF01000130">
    <property type="protein sequence ID" value="RHZ80021.1"/>
    <property type="molecule type" value="Genomic_DNA"/>
</dbReference>
<evidence type="ECO:0000256" key="1">
    <source>
        <dbReference type="ARBA" id="ARBA00004340"/>
    </source>
</evidence>
<dbReference type="Proteomes" id="UP000266861">
    <property type="component" value="Unassembled WGS sequence"/>
</dbReference>
<evidence type="ECO:0000256" key="2">
    <source>
        <dbReference type="ARBA" id="ARBA00004613"/>
    </source>
</evidence>
<proteinExistence type="predicted"/>
<gene>
    <name evidence="5" type="ORF">Glove_139g151</name>
</gene>
<dbReference type="AlphaFoldDB" id="A0A397IVN7"/>
<keyword evidence="6" id="KW-1185">Reference proteome</keyword>
<name>A0A397IVN7_9GLOM</name>